<evidence type="ECO:0000256" key="1">
    <source>
        <dbReference type="SAM" id="MobiDB-lite"/>
    </source>
</evidence>
<proteinExistence type="predicted"/>
<gene>
    <name evidence="2" type="ORF">PCOR1329_LOCUS21073</name>
</gene>
<feature type="region of interest" description="Disordered" evidence="1">
    <location>
        <begin position="791"/>
        <end position="818"/>
    </location>
</feature>
<protein>
    <submittedName>
        <fullName evidence="2">Uncharacterized protein</fullName>
    </submittedName>
</protein>
<reference evidence="2" key="1">
    <citation type="submission" date="2023-10" db="EMBL/GenBank/DDBJ databases">
        <authorList>
            <person name="Chen Y."/>
            <person name="Shah S."/>
            <person name="Dougan E. K."/>
            <person name="Thang M."/>
            <person name="Chan C."/>
        </authorList>
    </citation>
    <scope>NUCLEOTIDE SEQUENCE [LARGE SCALE GENOMIC DNA]</scope>
</reference>
<name>A0ABN9RIP1_9DINO</name>
<accession>A0ABN9RIP1</accession>
<evidence type="ECO:0000313" key="3">
    <source>
        <dbReference type="Proteomes" id="UP001189429"/>
    </source>
</evidence>
<comment type="caution">
    <text evidence="2">The sequence shown here is derived from an EMBL/GenBank/DDBJ whole genome shotgun (WGS) entry which is preliminary data.</text>
</comment>
<feature type="compositionally biased region" description="Basic and acidic residues" evidence="1">
    <location>
        <begin position="805"/>
        <end position="818"/>
    </location>
</feature>
<dbReference type="EMBL" id="CAUYUJ010006891">
    <property type="protein sequence ID" value="CAK0818963.1"/>
    <property type="molecule type" value="Genomic_DNA"/>
</dbReference>
<dbReference type="Proteomes" id="UP001189429">
    <property type="component" value="Unassembled WGS sequence"/>
</dbReference>
<evidence type="ECO:0000313" key="2">
    <source>
        <dbReference type="EMBL" id="CAK0818963.1"/>
    </source>
</evidence>
<organism evidence="2 3">
    <name type="scientific">Prorocentrum cordatum</name>
    <dbReference type="NCBI Taxonomy" id="2364126"/>
    <lineage>
        <taxon>Eukaryota</taxon>
        <taxon>Sar</taxon>
        <taxon>Alveolata</taxon>
        <taxon>Dinophyceae</taxon>
        <taxon>Prorocentrales</taxon>
        <taxon>Prorocentraceae</taxon>
        <taxon>Prorocentrum</taxon>
    </lineage>
</organism>
<keyword evidence="3" id="KW-1185">Reference proteome</keyword>
<sequence>MVRAWVSRVDMTELEWRRAELEATGRGFAAAIREHQSRRRPRVAFGDRGVLELSEGSSPCSGPSRNCLSPRAARAPGDIGALAVQLGSAGGRCRPFANAIDDRRQRCRWNSVAGRALDFLARHKGRGPAPVGLRLKERVAGRLQKEAAILKERRKGREKPLAAGVAPAGSGAPAPCATSCLSRRSICRLLFEVAWALVRASTDLMFRFRLALVGRAGAGRSIRFSQGAFATRAPPVAAGVGRSIIARPGADRRKEGAKALYMGNFADLAAGRWRIMPKRPWRLTGALGNLLDAAGRKTSGLKRQPLWVDARKELRWAWPPLPCIVGGMGKLWSLTAAAVDASPWGHGVMETKLEAAVVLGHGRLSERAHVHGPPAAAGVPRDRALEADVAQLERQRICPRLSRLAAVKMRLRGQIGDLGVLEESGCVAEGFLERLFDMGGAAATANRFGPAQLRCDPHLGQRSPPRGFPRRAACTEGQGSAEARAVAPALALAGDCGCRAMPIRNRQGRGGAGGREHVRDIFAPSELLGLMADHVPLPPPGEPGAARWLTFVTGAQEALTPAKTNAFDIGVPLGSGRQRWLDRCVEALARRRGRGRLLLELERRDVAASFTMALGEVGAEAVGERDEAVGESETVNKDKTIKSAEASQLSMDIATLSTQIAENKKGLLEATELRAAESAENAKTLSEAEAGLAAVQQAISILETFYQGAAPASMLLQTGRSGAAQLPSGLREDELRFKSTNSDRTGKTVADYAPDVFDADYHGSQEASKGIIGTLQVIEADFQRTISATEEAESQAEGSFTTFKTENEADTAAKDTEKTGKASTLTVTNENILTLESELSDSVKAHDLSLASLEALRADCIEKEETYEERVAKRNQEIEALKEAHSILEDWESQ</sequence>